<evidence type="ECO:0000256" key="1">
    <source>
        <dbReference type="SAM" id="MobiDB-lite"/>
    </source>
</evidence>
<accession>A0A0C4YBK9</accession>
<reference evidence="2 3" key="1">
    <citation type="journal article" date="2015" name="Genome Announc.">
        <title>Complete Genome Sequence of Cupriavidus basilensis 4G11, Isolated from the Oak Ridge Field Research Center Site.</title>
        <authorList>
            <person name="Ray J."/>
            <person name="Waters R.J."/>
            <person name="Skerker J.M."/>
            <person name="Kuehl J.V."/>
            <person name="Price M.N."/>
            <person name="Huang J."/>
            <person name="Chakraborty R."/>
            <person name="Arkin A.P."/>
            <person name="Deutschbauer A."/>
        </authorList>
    </citation>
    <scope>NUCLEOTIDE SEQUENCE [LARGE SCALE GENOMIC DNA]</scope>
    <source>
        <strain evidence="2">4G11</strain>
    </source>
</reference>
<proteinExistence type="predicted"/>
<evidence type="ECO:0000313" key="3">
    <source>
        <dbReference type="Proteomes" id="UP000031843"/>
    </source>
</evidence>
<dbReference type="KEGG" id="cbw:RR42_m0563"/>
<dbReference type="EMBL" id="CP010536">
    <property type="protein sequence ID" value="AJG17976.1"/>
    <property type="molecule type" value="Genomic_DNA"/>
</dbReference>
<dbReference type="OrthoDB" id="8970529at2"/>
<dbReference type="STRING" id="68895.RR42_m0563"/>
<dbReference type="AlphaFoldDB" id="A0A0C4YBK9"/>
<evidence type="ECO:0000313" key="2">
    <source>
        <dbReference type="EMBL" id="AJG17976.1"/>
    </source>
</evidence>
<sequence>MIGWLRKILPSGERTQTSRARAVDPAQPFVINLYDDRLVVHRPDGQREELEWDVIERVVVRVSNREPWAGKAWLILVGDAKADGTPRGCVVPLDAANHAALVERLQAFPGFNQQKLDNALSDAAAGKHRTDANCWKRGAQPAQSSAMSSAGNDSNPVAQPGSAHEPGKH</sequence>
<feature type="compositionally biased region" description="Low complexity" evidence="1">
    <location>
        <begin position="139"/>
        <end position="150"/>
    </location>
</feature>
<keyword evidence="3" id="KW-1185">Reference proteome</keyword>
<dbReference type="Proteomes" id="UP000031843">
    <property type="component" value="Chromosome main"/>
</dbReference>
<organism evidence="2 3">
    <name type="scientific">Cupriavidus basilensis</name>
    <dbReference type="NCBI Taxonomy" id="68895"/>
    <lineage>
        <taxon>Bacteria</taxon>
        <taxon>Pseudomonadati</taxon>
        <taxon>Pseudomonadota</taxon>
        <taxon>Betaproteobacteria</taxon>
        <taxon>Burkholderiales</taxon>
        <taxon>Burkholderiaceae</taxon>
        <taxon>Cupriavidus</taxon>
    </lineage>
</organism>
<name>A0A0C4YBK9_9BURK</name>
<feature type="region of interest" description="Disordered" evidence="1">
    <location>
        <begin position="137"/>
        <end position="169"/>
    </location>
</feature>
<protein>
    <submittedName>
        <fullName evidence="2">Uncharacterized protein</fullName>
    </submittedName>
</protein>
<dbReference type="RefSeq" id="WP_043343732.1">
    <property type="nucleotide sequence ID" value="NZ_CP010536.1"/>
</dbReference>
<gene>
    <name evidence="2" type="ORF">RR42_m0563</name>
</gene>